<name>A0A2H3NPY3_9BACT</name>
<organism evidence="2 3">
    <name type="scientific">Longimonas halophila</name>
    <dbReference type="NCBI Taxonomy" id="1469170"/>
    <lineage>
        <taxon>Bacteria</taxon>
        <taxon>Pseudomonadati</taxon>
        <taxon>Rhodothermota</taxon>
        <taxon>Rhodothermia</taxon>
        <taxon>Rhodothermales</taxon>
        <taxon>Salisaetaceae</taxon>
        <taxon>Longimonas</taxon>
    </lineage>
</organism>
<dbReference type="Pfam" id="PF01850">
    <property type="entry name" value="PIN"/>
    <property type="match status" value="1"/>
</dbReference>
<dbReference type="RefSeq" id="WP_098063220.1">
    <property type="nucleotide sequence ID" value="NZ_PDEP01000016.1"/>
</dbReference>
<dbReference type="InterPro" id="IPR029060">
    <property type="entry name" value="PIN-like_dom_sf"/>
</dbReference>
<evidence type="ECO:0000313" key="3">
    <source>
        <dbReference type="Proteomes" id="UP000221024"/>
    </source>
</evidence>
<comment type="caution">
    <text evidence="2">The sequence shown here is derived from an EMBL/GenBank/DDBJ whole genome shotgun (WGS) entry which is preliminary data.</text>
</comment>
<dbReference type="Proteomes" id="UP000221024">
    <property type="component" value="Unassembled WGS sequence"/>
</dbReference>
<dbReference type="SUPFAM" id="SSF88723">
    <property type="entry name" value="PIN domain-like"/>
    <property type="match status" value="1"/>
</dbReference>
<keyword evidence="3" id="KW-1185">Reference proteome</keyword>
<dbReference type="EMBL" id="PDEP01000016">
    <property type="protein sequence ID" value="PEN05078.1"/>
    <property type="molecule type" value="Genomic_DNA"/>
</dbReference>
<protein>
    <submittedName>
        <fullName evidence="2">PIN domain nuclease</fullName>
    </submittedName>
</protein>
<dbReference type="InterPro" id="IPR002716">
    <property type="entry name" value="PIN_dom"/>
</dbReference>
<dbReference type="Gene3D" id="3.40.50.1010">
    <property type="entry name" value="5'-nuclease"/>
    <property type="match status" value="1"/>
</dbReference>
<evidence type="ECO:0000313" key="2">
    <source>
        <dbReference type="EMBL" id="PEN05078.1"/>
    </source>
</evidence>
<gene>
    <name evidence="2" type="ORF">CRI93_13750</name>
</gene>
<dbReference type="CDD" id="cd18692">
    <property type="entry name" value="PIN_VapC-like"/>
    <property type="match status" value="1"/>
</dbReference>
<accession>A0A2H3NPY3</accession>
<sequence length="147" mass="16287">MRYVIDTNILVYCFDESETSKQSRALRIVEQVGRAESGALPAQVLAEFANVALYRLEPTLAATEVYEQVDRYKQVFTVFPLTPAVVLETVRGVQDHSFSYVDAQIWAVAKLAQCPIILSEDFATGATVEGVSFLNPLDPDIDLSALR</sequence>
<dbReference type="AlphaFoldDB" id="A0A2H3NPY3"/>
<proteinExistence type="predicted"/>
<reference evidence="2 3" key="1">
    <citation type="submission" date="2017-10" db="EMBL/GenBank/DDBJ databases">
        <title>Draft genome of Longimonas halophila.</title>
        <authorList>
            <person name="Goh K.M."/>
            <person name="Shamsir M.S."/>
            <person name="Lim S.W."/>
        </authorList>
    </citation>
    <scope>NUCLEOTIDE SEQUENCE [LARGE SCALE GENOMIC DNA]</scope>
    <source>
        <strain evidence="2 3">KCTC 42399</strain>
    </source>
</reference>
<evidence type="ECO:0000259" key="1">
    <source>
        <dbReference type="Pfam" id="PF01850"/>
    </source>
</evidence>
<dbReference type="OrthoDB" id="13900at2"/>
<feature type="domain" description="PIN" evidence="1">
    <location>
        <begin position="3"/>
        <end position="121"/>
    </location>
</feature>